<dbReference type="GO" id="GO:0009297">
    <property type="term" value="P:pilus assembly"/>
    <property type="evidence" value="ECO:0007669"/>
    <property type="project" value="InterPro"/>
</dbReference>
<dbReference type="GO" id="GO:0009279">
    <property type="term" value="C:cell outer membrane"/>
    <property type="evidence" value="ECO:0007669"/>
    <property type="project" value="UniProtKB-SubCell"/>
</dbReference>
<dbReference type="AlphaFoldDB" id="A0A7Y8GD26"/>
<dbReference type="Gene3D" id="2.60.40.3110">
    <property type="match status" value="1"/>
</dbReference>
<keyword evidence="1" id="KW-0472">Membrane</keyword>
<dbReference type="PROSITE" id="PS01151">
    <property type="entry name" value="FIMBRIAL_USHER"/>
    <property type="match status" value="1"/>
</dbReference>
<protein>
    <submittedName>
        <fullName evidence="3">Fimbrial biogenesis outer membrane usher protein</fullName>
    </submittedName>
</protein>
<keyword evidence="1" id="KW-0998">Cell outer membrane</keyword>
<reference evidence="3 4" key="1">
    <citation type="submission" date="2020-04" db="EMBL/GenBank/DDBJ databases">
        <title>Molecular characterization of pseudomonads from Agaricus bisporus reveal novel blotch 2 pathogens in Western Europe.</title>
        <authorList>
            <person name="Taparia T."/>
            <person name="Krijger M."/>
            <person name="Haynes E."/>
            <person name="Elpinstone J.G."/>
            <person name="Noble R."/>
            <person name="Van Der Wolf J."/>
        </authorList>
    </citation>
    <scope>NUCLEOTIDE SEQUENCE [LARGE SCALE GENOMIC DNA]</scope>
    <source>
        <strain evidence="3 4">IPO3765</strain>
    </source>
</reference>
<dbReference type="Pfam" id="PF00577">
    <property type="entry name" value="Usher"/>
    <property type="match status" value="1"/>
</dbReference>
<keyword evidence="1" id="KW-0812">Transmembrane</keyword>
<dbReference type="GO" id="GO:0015473">
    <property type="term" value="F:fimbrial usher porin activity"/>
    <property type="evidence" value="ECO:0007669"/>
    <property type="project" value="InterPro"/>
</dbReference>
<dbReference type="PANTHER" id="PTHR30451:SF5">
    <property type="entry name" value="SLR0019 PROTEIN"/>
    <property type="match status" value="1"/>
</dbReference>
<keyword evidence="1" id="KW-1029">Fimbrium biogenesis</keyword>
<sequence>MEMSIDGHKALVSQDRARCLWRSMWVVGGLSGLVPAPPGFAAPLPPPPSSMEAVADAQLFLELVVNQMDTGRVVAVNQRAGQLFLPASVLQEVGVKLPGDVPGSVPGDMPGEVALESFPGLHTDYDSQGQRLVLSVPPAWLPEQFIGSRNNYPRTQALTSFGALLNYDAYLNDTDDAGTYLGIFNEVRLFDTWGTLSNTGQYRTTIGRETAGSNLYNGYRRYDTTWRFSDDERLLTYEAGDVISGALPWSTSVRLGGVQVSRDFGVRPDLVTYPLPQFAGEAAVPSSVDLFINGYKSSSADLQPGPYTLTNVPFINGAGEAVVVTTDALGRQVSTTVPFYVTSTLLQKGLADFSVAAGNLRRDYTLRDFGYGPGVASGTFRYGISDAFTLESHAEAANDLALGGVGGNLRVGHFGVLNTAVSQSQYDGRTGQQLSLGYQYSNQHYSLSYQRVERREQYADLSLIDTPYASLSKRSQQATLSLNLNNFGSLGVGYFDVQAADDSRTRLVNLTWSKPLWRNSSFYLSANHEVGDSSWAVQAQVVVPFDVYGSLSVGTERSKTGESLQRVNYSRAVPAEGGVGFNLGYASGDGPAYRQADLTWRLQSVQLQAGVYGSSDAETRWADASGSLVWMDNQVFAANRVNDAFVVVSTDGVSGVPVRYENQVVGETDRNGHLLVPWTSAYYRAKYEIDPLNLPSNVQVPNVEQRVAVRRGSGYLLEFPVRQVSAASITLVDAQHQDLPLGSQVRHEQSGAQAVVGWDGLVYLENLAAHNTLQVTLGNGQTCQARFELDTTQAQVPLIGPLVCQ</sequence>
<accession>A0A7Y8GD26</accession>
<dbReference type="InterPro" id="IPR025949">
    <property type="entry name" value="PapC-like_C"/>
</dbReference>
<evidence type="ECO:0000259" key="2">
    <source>
        <dbReference type="Pfam" id="PF13953"/>
    </source>
</evidence>
<organism evidence="3 4">
    <name type="scientific">Pseudomonas salomonii</name>
    <dbReference type="NCBI Taxonomy" id="191391"/>
    <lineage>
        <taxon>Bacteria</taxon>
        <taxon>Pseudomonadati</taxon>
        <taxon>Pseudomonadota</taxon>
        <taxon>Gammaproteobacteria</taxon>
        <taxon>Pseudomonadales</taxon>
        <taxon>Pseudomonadaceae</taxon>
        <taxon>Pseudomonas</taxon>
    </lineage>
</organism>
<comment type="similarity">
    <text evidence="1">Belongs to the fimbrial export usher family.</text>
</comment>
<evidence type="ECO:0000256" key="1">
    <source>
        <dbReference type="RuleBase" id="RU003884"/>
    </source>
</evidence>
<keyword evidence="1" id="KW-0813">Transport</keyword>
<feature type="domain" description="PapC-like C-terminal" evidence="2">
    <location>
        <begin position="729"/>
        <end position="790"/>
    </location>
</feature>
<dbReference type="InterPro" id="IPR042186">
    <property type="entry name" value="FimD_plug_dom"/>
</dbReference>
<comment type="subcellular location">
    <subcellularLocation>
        <location evidence="1">Cell outer membrane</location>
        <topology evidence="1">Multi-pass membrane protein</topology>
    </subcellularLocation>
</comment>
<gene>
    <name evidence="3" type="ORF">HX810_10620</name>
</gene>
<dbReference type="InterPro" id="IPR000015">
    <property type="entry name" value="Fimb_usher"/>
</dbReference>
<dbReference type="Gene3D" id="2.60.40.2070">
    <property type="match status" value="1"/>
</dbReference>
<dbReference type="PANTHER" id="PTHR30451">
    <property type="entry name" value="OUTER MEMBRANE USHER PROTEIN"/>
    <property type="match status" value="1"/>
</dbReference>
<dbReference type="Gene3D" id="2.60.40.2610">
    <property type="entry name" value="Outer membrane usher protein FimD, plug domain"/>
    <property type="match status" value="1"/>
</dbReference>
<comment type="caution">
    <text evidence="3">The sequence shown here is derived from an EMBL/GenBank/DDBJ whole genome shotgun (WGS) entry which is preliminary data.</text>
</comment>
<dbReference type="Pfam" id="PF13953">
    <property type="entry name" value="PapC_C"/>
    <property type="match status" value="1"/>
</dbReference>
<evidence type="ECO:0000313" key="4">
    <source>
        <dbReference type="Proteomes" id="UP000561369"/>
    </source>
</evidence>
<dbReference type="Proteomes" id="UP000561369">
    <property type="component" value="Unassembled WGS sequence"/>
</dbReference>
<dbReference type="EMBL" id="JACAQV010000010">
    <property type="protein sequence ID" value="NWF08117.1"/>
    <property type="molecule type" value="Genomic_DNA"/>
</dbReference>
<name>A0A7Y8GD26_9PSED</name>
<proteinExistence type="inferred from homology"/>
<dbReference type="InterPro" id="IPR018030">
    <property type="entry name" value="Fimbrial_membr_usher_CS"/>
</dbReference>
<evidence type="ECO:0000313" key="3">
    <source>
        <dbReference type="EMBL" id="NWF08117.1"/>
    </source>
</evidence>
<dbReference type="InterPro" id="IPR043142">
    <property type="entry name" value="PapC-like_C_sf"/>
</dbReference>